<organism evidence="1 2">
    <name type="scientific">Streptomyces montanisoli</name>
    <dbReference type="NCBI Taxonomy" id="2798581"/>
    <lineage>
        <taxon>Bacteria</taxon>
        <taxon>Bacillati</taxon>
        <taxon>Actinomycetota</taxon>
        <taxon>Actinomycetes</taxon>
        <taxon>Kitasatosporales</taxon>
        <taxon>Streptomycetaceae</taxon>
        <taxon>Streptomyces</taxon>
    </lineage>
</organism>
<dbReference type="EMBL" id="JAGIQL010000002">
    <property type="protein sequence ID" value="MBP0456107.1"/>
    <property type="molecule type" value="Genomic_DNA"/>
</dbReference>
<keyword evidence="2" id="KW-1185">Reference proteome</keyword>
<name>A0A940M886_9ACTN</name>
<accession>A0A940M886</accession>
<dbReference type="AlphaFoldDB" id="A0A940M886"/>
<gene>
    <name evidence="1" type="ORF">JFN87_01135</name>
</gene>
<dbReference type="RefSeq" id="WP_209337888.1">
    <property type="nucleotide sequence ID" value="NZ_JAGIQL010000002.1"/>
</dbReference>
<evidence type="ECO:0000313" key="2">
    <source>
        <dbReference type="Proteomes" id="UP000670475"/>
    </source>
</evidence>
<comment type="caution">
    <text evidence="1">The sequence shown here is derived from an EMBL/GenBank/DDBJ whole genome shotgun (WGS) entry which is preliminary data.</text>
</comment>
<sequence length="76" mass="7970">MSAPSPRQGRLAHAPVVLRGGQWWLDGGVGSIPASDPAFTAVLDDFALSMAAADRAVANLHFRQDEATSVDPGGRR</sequence>
<dbReference type="Proteomes" id="UP000670475">
    <property type="component" value="Unassembled WGS sequence"/>
</dbReference>
<evidence type="ECO:0000313" key="1">
    <source>
        <dbReference type="EMBL" id="MBP0456107.1"/>
    </source>
</evidence>
<proteinExistence type="predicted"/>
<protein>
    <submittedName>
        <fullName evidence="1">Uncharacterized protein</fullName>
    </submittedName>
</protein>
<reference evidence="1" key="1">
    <citation type="submission" date="2021-03" db="EMBL/GenBank/DDBJ databases">
        <title>Whole genome sequence of Streptomyces bomunensis MMS17-BM035.</title>
        <authorList>
            <person name="Lee J.H."/>
        </authorList>
    </citation>
    <scope>NUCLEOTIDE SEQUENCE</scope>
    <source>
        <strain evidence="1">MMS17-BM035</strain>
    </source>
</reference>